<name>A0A176YSI4_9BRAD</name>
<dbReference type="InterPro" id="IPR025979">
    <property type="entry name" value="ChrR-like_cupin_dom"/>
</dbReference>
<dbReference type="InterPro" id="IPR011051">
    <property type="entry name" value="RmlC_Cupin_sf"/>
</dbReference>
<dbReference type="CDD" id="cd06989">
    <property type="entry name" value="cupin_DRT102"/>
    <property type="match status" value="1"/>
</dbReference>
<evidence type="ECO:0000313" key="3">
    <source>
        <dbReference type="Proteomes" id="UP000076959"/>
    </source>
</evidence>
<dbReference type="STRING" id="1505087.AYJ54_10220"/>
<keyword evidence="3" id="KW-1185">Reference proteome</keyword>
<dbReference type="Proteomes" id="UP000076959">
    <property type="component" value="Unassembled WGS sequence"/>
</dbReference>
<proteinExistence type="predicted"/>
<reference evidence="2 3" key="1">
    <citation type="submission" date="2016-03" db="EMBL/GenBank/DDBJ databases">
        <title>Draft Genome Sequence of the Strain BR 10245 (Bradyrhizobium sp.) isolated from nodules of Centrolobium paraense.</title>
        <authorList>
            <person name="Simoes-Araujo J.L.Sr."/>
            <person name="Barauna A.C."/>
            <person name="Silva K."/>
            <person name="Zilli J.E."/>
        </authorList>
    </citation>
    <scope>NUCLEOTIDE SEQUENCE [LARGE SCALE GENOMIC DNA]</scope>
    <source>
        <strain evidence="2 3">BR 10245</strain>
    </source>
</reference>
<accession>A0A176YSI4</accession>
<gene>
    <name evidence="2" type="ORF">AYJ54_10220</name>
</gene>
<dbReference type="Gene3D" id="2.60.120.10">
    <property type="entry name" value="Jelly Rolls"/>
    <property type="match status" value="1"/>
</dbReference>
<organism evidence="2 3">
    <name type="scientific">Bradyrhizobium centrolobii</name>
    <dbReference type="NCBI Taxonomy" id="1505087"/>
    <lineage>
        <taxon>Bacteria</taxon>
        <taxon>Pseudomonadati</taxon>
        <taxon>Pseudomonadota</taxon>
        <taxon>Alphaproteobacteria</taxon>
        <taxon>Hyphomicrobiales</taxon>
        <taxon>Nitrobacteraceae</taxon>
        <taxon>Bradyrhizobium</taxon>
    </lineage>
</organism>
<dbReference type="Pfam" id="PF12973">
    <property type="entry name" value="Cupin_7"/>
    <property type="match status" value="1"/>
</dbReference>
<feature type="domain" description="ChrR-like cupin" evidence="1">
    <location>
        <begin position="15"/>
        <end position="89"/>
    </location>
</feature>
<comment type="caution">
    <text evidence="2">The sequence shown here is derived from an EMBL/GenBank/DDBJ whole genome shotgun (WGS) entry which is preliminary data.</text>
</comment>
<dbReference type="InterPro" id="IPR014710">
    <property type="entry name" value="RmlC-like_jellyroll"/>
</dbReference>
<dbReference type="SUPFAM" id="SSF51182">
    <property type="entry name" value="RmlC-like cupins"/>
    <property type="match status" value="1"/>
</dbReference>
<dbReference type="RefSeq" id="WP_063699616.1">
    <property type="nucleotide sequence ID" value="NZ_LUUB01000051.1"/>
</dbReference>
<dbReference type="EMBL" id="LUUB01000051">
    <property type="protein sequence ID" value="OAF10643.1"/>
    <property type="molecule type" value="Genomic_DNA"/>
</dbReference>
<dbReference type="AlphaFoldDB" id="A0A176YSI4"/>
<protein>
    <submittedName>
        <fullName evidence="2">Cupin</fullName>
    </submittedName>
</protein>
<sequence length="152" mass="17002">MMTRKHQPDEDRFRVILPEDIAWKPFPAFPPEARLAILVGHPAEPGPYVVRVKVPGGTKLMPHKHPEDRIYTVMSGVFYIGLGETFDGDKVKAYPPGSVIMLPGETWHFHWAKSGEYVTQVSAISPLGLEYHDDHDDPRLHAVAQEGSGHSD</sequence>
<evidence type="ECO:0000259" key="1">
    <source>
        <dbReference type="Pfam" id="PF12973"/>
    </source>
</evidence>
<evidence type="ECO:0000313" key="2">
    <source>
        <dbReference type="EMBL" id="OAF10643.1"/>
    </source>
</evidence>